<sequence length="65" mass="7583">MTPILILLALVLLLILLATRPRRARRRARQVQARIWQEAEARGEITILDDRGSDRPTIAIKRRRD</sequence>
<dbReference type="AlphaFoldDB" id="D6TKX9"/>
<reference evidence="1 2" key="1">
    <citation type="journal article" date="2011" name="Stand. Genomic Sci.">
        <title>Non-contiguous finished genome sequence and contextual data of the filamentous soil bacterium Ktedonobacter racemifer type strain (SOSP1-21).</title>
        <authorList>
            <person name="Chang Y.J."/>
            <person name="Land M."/>
            <person name="Hauser L."/>
            <person name="Chertkov O."/>
            <person name="Del Rio T.G."/>
            <person name="Nolan M."/>
            <person name="Copeland A."/>
            <person name="Tice H."/>
            <person name="Cheng J.F."/>
            <person name="Lucas S."/>
            <person name="Han C."/>
            <person name="Goodwin L."/>
            <person name="Pitluck S."/>
            <person name="Ivanova N."/>
            <person name="Ovchinikova G."/>
            <person name="Pati A."/>
            <person name="Chen A."/>
            <person name="Palaniappan K."/>
            <person name="Mavromatis K."/>
            <person name="Liolios K."/>
            <person name="Brettin T."/>
            <person name="Fiebig A."/>
            <person name="Rohde M."/>
            <person name="Abt B."/>
            <person name="Goker M."/>
            <person name="Detter J.C."/>
            <person name="Woyke T."/>
            <person name="Bristow J."/>
            <person name="Eisen J.A."/>
            <person name="Markowitz V."/>
            <person name="Hugenholtz P."/>
            <person name="Kyrpides N.C."/>
            <person name="Klenk H.P."/>
            <person name="Lapidus A."/>
        </authorList>
    </citation>
    <scope>NUCLEOTIDE SEQUENCE [LARGE SCALE GENOMIC DNA]</scope>
    <source>
        <strain evidence="2">DSM 44963</strain>
    </source>
</reference>
<dbReference type="STRING" id="485913.Krac_7727"/>
<evidence type="ECO:0000313" key="1">
    <source>
        <dbReference type="EMBL" id="EFH86429.1"/>
    </source>
</evidence>
<organism evidence="1 2">
    <name type="scientific">Ktedonobacter racemifer DSM 44963</name>
    <dbReference type="NCBI Taxonomy" id="485913"/>
    <lineage>
        <taxon>Bacteria</taxon>
        <taxon>Bacillati</taxon>
        <taxon>Chloroflexota</taxon>
        <taxon>Ktedonobacteria</taxon>
        <taxon>Ktedonobacterales</taxon>
        <taxon>Ktedonobacteraceae</taxon>
        <taxon>Ktedonobacter</taxon>
    </lineage>
</organism>
<dbReference type="InParanoid" id="D6TKX9"/>
<name>D6TKX9_KTERA</name>
<evidence type="ECO:0000313" key="2">
    <source>
        <dbReference type="Proteomes" id="UP000004508"/>
    </source>
</evidence>
<dbReference type="EMBL" id="ADVG01000002">
    <property type="protein sequence ID" value="EFH86429.1"/>
    <property type="molecule type" value="Genomic_DNA"/>
</dbReference>
<dbReference type="Proteomes" id="UP000004508">
    <property type="component" value="Unassembled WGS sequence"/>
</dbReference>
<keyword evidence="2" id="KW-1185">Reference proteome</keyword>
<accession>D6TKX9</accession>
<gene>
    <name evidence="1" type="ORF">Krac_7727</name>
</gene>
<protein>
    <submittedName>
        <fullName evidence="1">Uncharacterized protein</fullName>
    </submittedName>
</protein>
<dbReference type="RefSeq" id="WP_007910729.1">
    <property type="nucleotide sequence ID" value="NZ_ADVG01000002.1"/>
</dbReference>
<proteinExistence type="predicted"/>
<comment type="caution">
    <text evidence="1">The sequence shown here is derived from an EMBL/GenBank/DDBJ whole genome shotgun (WGS) entry which is preliminary data.</text>
</comment>